<dbReference type="Pfam" id="PF04479">
    <property type="entry name" value="RTA1"/>
    <property type="match status" value="1"/>
</dbReference>
<dbReference type="PANTHER" id="PTHR31465:SF9">
    <property type="entry name" value="SPHINGOID LONG-CHAIN BASE TRANSPORTER RSB1"/>
    <property type="match status" value="1"/>
</dbReference>
<evidence type="ECO:0000256" key="3">
    <source>
        <dbReference type="ARBA" id="ARBA00022989"/>
    </source>
</evidence>
<feature type="transmembrane region" description="Helical" evidence="6">
    <location>
        <begin position="30"/>
        <end position="51"/>
    </location>
</feature>
<dbReference type="STRING" id="1220924.W2S3E5"/>
<evidence type="ECO:0000256" key="2">
    <source>
        <dbReference type="ARBA" id="ARBA00022692"/>
    </source>
</evidence>
<sequence length="336" mass="36350">MVNDTTTKPPNCAEIQQCIEAYGYVNYLPIISVNAFFLAVFSVGFIAQFLLGFRHRTWGYTAAMMVGALIEAIGYGGRIGMHFDVFIDTWFIIYLCCLTIAPAFFSCAVYLSLSRILSLYNPHLSLLKPRVITTIFISCDLLSLVLQAVGGALASVATTNHSQDIGVDVMVAGLSSQVAATTAFGVLCLHLMWAVRKHRARVYKHTEVLRRNGRVRLFLWAIALATLTILIRCAFRVAELSEGFKGSLANNEVLFLVFDAAMMTVCIGALTVAHPAWTLGDEMWVAGGFRKGEAGSAGSGVGEEGMVMGRKERSENASASASGHVTPENREGGGSM</sequence>
<evidence type="ECO:0000256" key="4">
    <source>
        <dbReference type="ARBA" id="ARBA00023136"/>
    </source>
</evidence>
<dbReference type="GO" id="GO:0000324">
    <property type="term" value="C:fungal-type vacuole"/>
    <property type="evidence" value="ECO:0007669"/>
    <property type="project" value="TreeGrafter"/>
</dbReference>
<reference evidence="7 8" key="1">
    <citation type="submission" date="2013-03" db="EMBL/GenBank/DDBJ databases">
        <title>The Genome Sequence of Phialophora europaea CBS 101466.</title>
        <authorList>
            <consortium name="The Broad Institute Genomics Platform"/>
            <person name="Cuomo C."/>
            <person name="de Hoog S."/>
            <person name="Gorbushina A."/>
            <person name="Walker B."/>
            <person name="Young S.K."/>
            <person name="Zeng Q."/>
            <person name="Gargeya S."/>
            <person name="Fitzgerald M."/>
            <person name="Haas B."/>
            <person name="Abouelleil A."/>
            <person name="Allen A.W."/>
            <person name="Alvarado L."/>
            <person name="Arachchi H.M."/>
            <person name="Berlin A.M."/>
            <person name="Chapman S.B."/>
            <person name="Gainer-Dewar J."/>
            <person name="Goldberg J."/>
            <person name="Griggs A."/>
            <person name="Gujja S."/>
            <person name="Hansen M."/>
            <person name="Howarth C."/>
            <person name="Imamovic A."/>
            <person name="Ireland A."/>
            <person name="Larimer J."/>
            <person name="McCowan C."/>
            <person name="Murphy C."/>
            <person name="Pearson M."/>
            <person name="Poon T.W."/>
            <person name="Priest M."/>
            <person name="Roberts A."/>
            <person name="Saif S."/>
            <person name="Shea T."/>
            <person name="Sisk P."/>
            <person name="Sykes S."/>
            <person name="Wortman J."/>
            <person name="Nusbaum C."/>
            <person name="Birren B."/>
        </authorList>
    </citation>
    <scope>NUCLEOTIDE SEQUENCE [LARGE SCALE GENOMIC DNA]</scope>
    <source>
        <strain evidence="7 8">CBS 101466</strain>
    </source>
</reference>
<dbReference type="InParanoid" id="W2S3E5"/>
<dbReference type="VEuPathDB" id="FungiDB:HMPREF1541_02395"/>
<dbReference type="Proteomes" id="UP000030752">
    <property type="component" value="Unassembled WGS sequence"/>
</dbReference>
<evidence type="ECO:0000313" key="7">
    <source>
        <dbReference type="EMBL" id="ETN43236.1"/>
    </source>
</evidence>
<feature type="transmembrane region" description="Helical" evidence="6">
    <location>
        <begin position="131"/>
        <end position="154"/>
    </location>
</feature>
<keyword evidence="8" id="KW-1185">Reference proteome</keyword>
<dbReference type="HOGENOM" id="CLU_033465_6_1_1"/>
<evidence type="ECO:0000313" key="8">
    <source>
        <dbReference type="Proteomes" id="UP000030752"/>
    </source>
</evidence>
<feature type="transmembrane region" description="Helical" evidence="6">
    <location>
        <begin position="174"/>
        <end position="196"/>
    </location>
</feature>
<keyword evidence="3 6" id="KW-1133">Transmembrane helix</keyword>
<feature type="region of interest" description="Disordered" evidence="5">
    <location>
        <begin position="293"/>
        <end position="336"/>
    </location>
</feature>
<feature type="transmembrane region" description="Helical" evidence="6">
    <location>
        <begin position="89"/>
        <end position="111"/>
    </location>
</feature>
<feature type="compositionally biased region" description="Basic and acidic residues" evidence="5">
    <location>
        <begin position="327"/>
        <end position="336"/>
    </location>
</feature>
<dbReference type="PANTHER" id="PTHR31465">
    <property type="entry name" value="PROTEIN RTA1-RELATED"/>
    <property type="match status" value="1"/>
</dbReference>
<dbReference type="GO" id="GO:0005886">
    <property type="term" value="C:plasma membrane"/>
    <property type="evidence" value="ECO:0007669"/>
    <property type="project" value="TreeGrafter"/>
</dbReference>
<feature type="transmembrane region" description="Helical" evidence="6">
    <location>
        <begin position="58"/>
        <end position="77"/>
    </location>
</feature>
<evidence type="ECO:0000256" key="1">
    <source>
        <dbReference type="ARBA" id="ARBA00004141"/>
    </source>
</evidence>
<keyword evidence="2 6" id="KW-0812">Transmembrane</keyword>
<evidence type="ECO:0000256" key="6">
    <source>
        <dbReference type="SAM" id="Phobius"/>
    </source>
</evidence>
<accession>W2S3E5</accession>
<dbReference type="InterPro" id="IPR007568">
    <property type="entry name" value="RTA1"/>
</dbReference>
<feature type="transmembrane region" description="Helical" evidence="6">
    <location>
        <begin position="217"/>
        <end position="238"/>
    </location>
</feature>
<gene>
    <name evidence="7" type="ORF">HMPREF1541_02395</name>
</gene>
<dbReference type="eggNOG" id="ENOG502QU4U">
    <property type="taxonomic scope" value="Eukaryota"/>
</dbReference>
<dbReference type="GeneID" id="19969734"/>
<keyword evidence="4 6" id="KW-0472">Membrane</keyword>
<dbReference type="EMBL" id="KB822718">
    <property type="protein sequence ID" value="ETN43236.1"/>
    <property type="molecule type" value="Genomic_DNA"/>
</dbReference>
<evidence type="ECO:0008006" key="9">
    <source>
        <dbReference type="Google" id="ProtNLM"/>
    </source>
</evidence>
<feature type="transmembrane region" description="Helical" evidence="6">
    <location>
        <begin position="253"/>
        <end position="273"/>
    </location>
</feature>
<dbReference type="OrthoDB" id="4521223at2759"/>
<organism evidence="7 8">
    <name type="scientific">Cyphellophora europaea (strain CBS 101466)</name>
    <name type="common">Phialophora europaea</name>
    <dbReference type="NCBI Taxonomy" id="1220924"/>
    <lineage>
        <taxon>Eukaryota</taxon>
        <taxon>Fungi</taxon>
        <taxon>Dikarya</taxon>
        <taxon>Ascomycota</taxon>
        <taxon>Pezizomycotina</taxon>
        <taxon>Eurotiomycetes</taxon>
        <taxon>Chaetothyriomycetidae</taxon>
        <taxon>Chaetothyriales</taxon>
        <taxon>Cyphellophoraceae</taxon>
        <taxon>Cyphellophora</taxon>
    </lineage>
</organism>
<dbReference type="AlphaFoldDB" id="W2S3E5"/>
<protein>
    <recommendedName>
        <fullName evidence="9">RTA1 domain protein</fullName>
    </recommendedName>
</protein>
<evidence type="ECO:0000256" key="5">
    <source>
        <dbReference type="SAM" id="MobiDB-lite"/>
    </source>
</evidence>
<comment type="subcellular location">
    <subcellularLocation>
        <location evidence="1">Membrane</location>
        <topology evidence="1">Multi-pass membrane protein</topology>
    </subcellularLocation>
</comment>
<dbReference type="RefSeq" id="XP_008714972.1">
    <property type="nucleotide sequence ID" value="XM_008716750.1"/>
</dbReference>
<dbReference type="FunCoup" id="W2S3E5">
    <property type="interactions" value="31"/>
</dbReference>
<name>W2S3E5_CYPE1</name>
<proteinExistence type="predicted"/>